<dbReference type="SMART" id="SM00091">
    <property type="entry name" value="PAS"/>
    <property type="match status" value="5"/>
</dbReference>
<evidence type="ECO:0000259" key="9">
    <source>
        <dbReference type="PROSITE" id="PS50113"/>
    </source>
</evidence>
<feature type="domain" description="PAC" evidence="9">
    <location>
        <begin position="185"/>
        <end position="237"/>
    </location>
</feature>
<dbReference type="InterPro" id="IPR003594">
    <property type="entry name" value="HATPase_dom"/>
</dbReference>
<dbReference type="GO" id="GO:0000155">
    <property type="term" value="F:phosphorelay sensor kinase activity"/>
    <property type="evidence" value="ECO:0007669"/>
    <property type="project" value="InterPro"/>
</dbReference>
<dbReference type="SUPFAM" id="SSF47384">
    <property type="entry name" value="Homodimeric domain of signal transducing histidine kinase"/>
    <property type="match status" value="1"/>
</dbReference>
<feature type="domain" description="PAS" evidence="8">
    <location>
        <begin position="365"/>
        <end position="408"/>
    </location>
</feature>
<dbReference type="InterPro" id="IPR000700">
    <property type="entry name" value="PAS-assoc_C"/>
</dbReference>
<feature type="transmembrane region" description="Helical" evidence="6">
    <location>
        <begin position="70"/>
        <end position="91"/>
    </location>
</feature>
<evidence type="ECO:0000256" key="3">
    <source>
        <dbReference type="ARBA" id="ARBA00022553"/>
    </source>
</evidence>
<dbReference type="Pfam" id="PF02518">
    <property type="entry name" value="HATPase_c"/>
    <property type="match status" value="1"/>
</dbReference>
<dbReference type="InterPro" id="IPR000014">
    <property type="entry name" value="PAS"/>
</dbReference>
<dbReference type="FunFam" id="3.30.565.10:FF:000006">
    <property type="entry name" value="Sensor histidine kinase WalK"/>
    <property type="match status" value="1"/>
</dbReference>
<dbReference type="InterPro" id="IPR001610">
    <property type="entry name" value="PAC"/>
</dbReference>
<evidence type="ECO:0000256" key="6">
    <source>
        <dbReference type="SAM" id="Phobius"/>
    </source>
</evidence>
<dbReference type="InterPro" id="IPR036890">
    <property type="entry name" value="HATPase_C_sf"/>
</dbReference>
<dbReference type="InterPro" id="IPR004358">
    <property type="entry name" value="Sig_transdc_His_kin-like_C"/>
</dbReference>
<keyword evidence="5" id="KW-0418">Kinase</keyword>
<dbReference type="SUPFAM" id="SSF55874">
    <property type="entry name" value="ATPase domain of HSP90 chaperone/DNA topoisomerase II/histidine kinase"/>
    <property type="match status" value="1"/>
</dbReference>
<name>A0A9D5JVD0_9BACT</name>
<dbReference type="Gene3D" id="1.10.287.130">
    <property type="match status" value="1"/>
</dbReference>
<dbReference type="InterPro" id="IPR013656">
    <property type="entry name" value="PAS_4"/>
</dbReference>
<evidence type="ECO:0000259" key="7">
    <source>
        <dbReference type="PROSITE" id="PS50109"/>
    </source>
</evidence>
<keyword evidence="4" id="KW-0808">Transferase</keyword>
<dbReference type="PROSITE" id="PS50112">
    <property type="entry name" value="PAS"/>
    <property type="match status" value="5"/>
</dbReference>
<feature type="transmembrane region" description="Helical" evidence="6">
    <location>
        <begin position="21"/>
        <end position="40"/>
    </location>
</feature>
<dbReference type="InterPro" id="IPR005467">
    <property type="entry name" value="His_kinase_dom"/>
</dbReference>
<feature type="domain" description="PAS" evidence="8">
    <location>
        <begin position="105"/>
        <end position="147"/>
    </location>
</feature>
<feature type="domain" description="Histidine kinase" evidence="7">
    <location>
        <begin position="749"/>
        <end position="966"/>
    </location>
</feature>
<dbReference type="InterPro" id="IPR013767">
    <property type="entry name" value="PAS_fold"/>
</dbReference>
<keyword evidence="6" id="KW-1133">Transmembrane helix</keyword>
<dbReference type="Pfam" id="PF00512">
    <property type="entry name" value="HisKA"/>
    <property type="match status" value="1"/>
</dbReference>
<dbReference type="InterPro" id="IPR003661">
    <property type="entry name" value="HisK_dim/P_dom"/>
</dbReference>
<dbReference type="SMART" id="SM00086">
    <property type="entry name" value="PAC"/>
    <property type="match status" value="4"/>
</dbReference>
<dbReference type="AlphaFoldDB" id="A0A9D5JVD0"/>
<dbReference type="CDD" id="cd00130">
    <property type="entry name" value="PAS"/>
    <property type="match status" value="5"/>
</dbReference>
<evidence type="ECO:0000313" key="10">
    <source>
        <dbReference type="EMBL" id="MBD3324371.1"/>
    </source>
</evidence>
<dbReference type="Gene3D" id="3.30.565.10">
    <property type="entry name" value="Histidine kinase-like ATPase, C-terminal domain"/>
    <property type="match status" value="1"/>
</dbReference>
<evidence type="ECO:0000256" key="5">
    <source>
        <dbReference type="ARBA" id="ARBA00022777"/>
    </source>
</evidence>
<dbReference type="Pfam" id="PF13426">
    <property type="entry name" value="PAS_9"/>
    <property type="match status" value="2"/>
</dbReference>
<dbReference type="CDD" id="cd00082">
    <property type="entry name" value="HisKA"/>
    <property type="match status" value="1"/>
</dbReference>
<accession>A0A9D5JVD0</accession>
<proteinExistence type="predicted"/>
<dbReference type="InterPro" id="IPR052162">
    <property type="entry name" value="Sensor_kinase/Photoreceptor"/>
</dbReference>
<dbReference type="SUPFAM" id="SSF55785">
    <property type="entry name" value="PYP-like sensor domain (PAS domain)"/>
    <property type="match status" value="5"/>
</dbReference>
<keyword evidence="6" id="KW-0472">Membrane</keyword>
<organism evidence="10 11">
    <name type="scientific">candidate division KSB3 bacterium</name>
    <dbReference type="NCBI Taxonomy" id="2044937"/>
    <lineage>
        <taxon>Bacteria</taxon>
        <taxon>candidate division KSB3</taxon>
    </lineage>
</organism>
<dbReference type="InterPro" id="IPR036097">
    <property type="entry name" value="HisK_dim/P_sf"/>
</dbReference>
<gene>
    <name evidence="10" type="ORF">GF339_07280</name>
</gene>
<dbReference type="SMART" id="SM00387">
    <property type="entry name" value="HATPase_c"/>
    <property type="match status" value="1"/>
</dbReference>
<dbReference type="SMART" id="SM00388">
    <property type="entry name" value="HisKA"/>
    <property type="match status" value="1"/>
</dbReference>
<feature type="domain" description="PAS" evidence="8">
    <location>
        <begin position="616"/>
        <end position="684"/>
    </location>
</feature>
<feature type="domain" description="PAC" evidence="9">
    <location>
        <begin position="686"/>
        <end position="738"/>
    </location>
</feature>
<feature type="domain" description="PAS" evidence="8">
    <location>
        <begin position="238"/>
        <end position="308"/>
    </location>
</feature>
<reference evidence="10" key="1">
    <citation type="submission" date="2019-11" db="EMBL/GenBank/DDBJ databases">
        <title>Microbial mats filling the niche in hypersaline microbial mats.</title>
        <authorList>
            <person name="Wong H.L."/>
            <person name="Macleod F.I."/>
            <person name="White R.A. III"/>
            <person name="Burns B.P."/>
        </authorList>
    </citation>
    <scope>NUCLEOTIDE SEQUENCE</scope>
    <source>
        <strain evidence="10">Rbin_158</strain>
    </source>
</reference>
<feature type="domain" description="PAC" evidence="9">
    <location>
        <begin position="562"/>
        <end position="615"/>
    </location>
</feature>
<feature type="domain" description="PAC" evidence="9">
    <location>
        <begin position="312"/>
        <end position="364"/>
    </location>
</feature>
<evidence type="ECO:0000256" key="4">
    <source>
        <dbReference type="ARBA" id="ARBA00022679"/>
    </source>
</evidence>
<dbReference type="EMBL" id="WJJP01000225">
    <property type="protein sequence ID" value="MBD3324371.1"/>
    <property type="molecule type" value="Genomic_DNA"/>
</dbReference>
<evidence type="ECO:0000256" key="1">
    <source>
        <dbReference type="ARBA" id="ARBA00000085"/>
    </source>
</evidence>
<keyword evidence="3" id="KW-0597">Phosphoprotein</keyword>
<dbReference type="InterPro" id="IPR035965">
    <property type="entry name" value="PAS-like_dom_sf"/>
</dbReference>
<dbReference type="PANTHER" id="PTHR43304">
    <property type="entry name" value="PHYTOCHROME-LIKE PROTEIN CPH1"/>
    <property type="match status" value="1"/>
</dbReference>
<dbReference type="Pfam" id="PF08448">
    <property type="entry name" value="PAS_4"/>
    <property type="match status" value="2"/>
</dbReference>
<dbReference type="Gene3D" id="3.30.450.20">
    <property type="entry name" value="PAS domain"/>
    <property type="match status" value="5"/>
</dbReference>
<comment type="catalytic activity">
    <reaction evidence="1">
        <text>ATP + protein L-histidine = ADP + protein N-phospho-L-histidine.</text>
        <dbReference type="EC" id="2.7.13.3"/>
    </reaction>
</comment>
<dbReference type="PROSITE" id="PS50113">
    <property type="entry name" value="PAC"/>
    <property type="match status" value="4"/>
</dbReference>
<dbReference type="PANTHER" id="PTHR43304:SF1">
    <property type="entry name" value="PAC DOMAIN-CONTAINING PROTEIN"/>
    <property type="match status" value="1"/>
</dbReference>
<protein>
    <recommendedName>
        <fullName evidence="2">histidine kinase</fullName>
        <ecNumber evidence="2">2.7.13.3</ecNumber>
    </recommendedName>
</protein>
<dbReference type="PRINTS" id="PR00344">
    <property type="entry name" value="BCTRLSENSOR"/>
</dbReference>
<evidence type="ECO:0000313" key="11">
    <source>
        <dbReference type="Proteomes" id="UP000649604"/>
    </source>
</evidence>
<dbReference type="Proteomes" id="UP000649604">
    <property type="component" value="Unassembled WGS sequence"/>
</dbReference>
<keyword evidence="6" id="KW-0812">Transmembrane</keyword>
<dbReference type="Pfam" id="PF00989">
    <property type="entry name" value="PAS"/>
    <property type="match status" value="1"/>
</dbReference>
<comment type="caution">
    <text evidence="10">The sequence shown here is derived from an EMBL/GenBank/DDBJ whole genome shotgun (WGS) entry which is preliminary data.</text>
</comment>
<sequence length="968" mass="109320">MREKQPIWIETPKKGDIPMRRITTIGGVCFLFVSIGRLAVAQPSHRMIAEPANLMLAFELTSFLEQHRHAIVWGVVGVAVLLLLIVALLVNTLRLHRVQQRLAASERQYRLLADHATDMIWTMDTRHRYTYISPSVKHLLGYSPEELFELPLQKRFTPESFATAQHLMAERQKNWRNGIPDNQPNCFELEQIRKDGSTVWTEVISNPILDEQGQPLGIVGITRDITDRKKAEEALLRSERSLKALIHEAPVGIGIVDKQGNLTDCNAALAAMIGYTREEVLQSSFEDFTHPDDLPREWELINKIWTNRASSYQLEKRYIHKNGNSIGVDVFASLVRDADDHLEFGFAFVTDISERKRVEAALRESEELYRALFEKNQAVKLIIDPATGNILEANSAASRFYGYSQAEFQTMQIMDINQLSEAEIRQEMHLALTEQKACFYFQHKLASGAIRDVEVYSGPISVGQQTLLYSIIHDITERKQMEEALRLSEACLRQVIDLVPHIIFARDRDGRFLLANKRTADLMNLSPDDVVGKTYPDFEECPAEYQQYLEDDRKVLETGQSMFIPQETYTAPDGSQRILQVAKIPYLVSGTDEQAVLGVAIDITAQKQMEAALRESEERLRVLLESTEDIILTFDTDGRIRYYNGATRYGIEQNDVIGKSTYEFFDEQEANTLLQDIHDVLRSGKSQTTEHAVTWQGKTLWFSDHSFPIRDAAGQIVAVGKISRNITKRKQTEDALIKANAAKDKLFGIIGHDLRNPIANLLGGTEMLKAHLRDHDQVVRISHELHTDTQRLWQFVEDLLAWAQIVQGNFSSQPETLELAAQIEQASQLLDSMAAHKQIRVTTSIETGVTVYADQHMLGIIVRNLLSNALKFTPDGGTVTIVAESHDEMITISVHDTGVGMNAHKLRRLFLIGERKISTPGTNREKGTGLGLILCKEFVEHQGGTIWVESQKGQGSTFSFTLPRGDPA</sequence>
<evidence type="ECO:0000259" key="8">
    <source>
        <dbReference type="PROSITE" id="PS50112"/>
    </source>
</evidence>
<evidence type="ECO:0000256" key="2">
    <source>
        <dbReference type="ARBA" id="ARBA00012438"/>
    </source>
</evidence>
<dbReference type="EC" id="2.7.13.3" evidence="2"/>
<dbReference type="NCBIfam" id="TIGR00229">
    <property type="entry name" value="sensory_box"/>
    <property type="match status" value="5"/>
</dbReference>
<dbReference type="PROSITE" id="PS50109">
    <property type="entry name" value="HIS_KIN"/>
    <property type="match status" value="1"/>
</dbReference>
<feature type="domain" description="PAS" evidence="8">
    <location>
        <begin position="488"/>
        <end position="534"/>
    </location>
</feature>